<proteinExistence type="predicted"/>
<accession>A0A916JF59</accession>
<reference evidence="1" key="1">
    <citation type="submission" date="2021-04" db="EMBL/GenBank/DDBJ databases">
        <authorList>
            <person name="Rodrigo-Torres L."/>
            <person name="Arahal R. D."/>
            <person name="Lucena T."/>
        </authorList>
    </citation>
    <scope>NUCLEOTIDE SEQUENCE</scope>
    <source>
        <strain evidence="1">CECT 9275</strain>
    </source>
</reference>
<dbReference type="EMBL" id="CAJRAF010000002">
    <property type="protein sequence ID" value="CAG5002725.1"/>
    <property type="molecule type" value="Genomic_DNA"/>
</dbReference>
<gene>
    <name evidence="1" type="ORF">DYBT9275_02952</name>
</gene>
<dbReference type="Proteomes" id="UP000680038">
    <property type="component" value="Unassembled WGS sequence"/>
</dbReference>
<organism evidence="1 2">
    <name type="scientific">Dyadobacter helix</name>
    <dbReference type="NCBI Taxonomy" id="2822344"/>
    <lineage>
        <taxon>Bacteria</taxon>
        <taxon>Pseudomonadati</taxon>
        <taxon>Bacteroidota</taxon>
        <taxon>Cytophagia</taxon>
        <taxon>Cytophagales</taxon>
        <taxon>Spirosomataceae</taxon>
        <taxon>Dyadobacter</taxon>
    </lineage>
</organism>
<dbReference type="AlphaFoldDB" id="A0A916JF59"/>
<evidence type="ECO:0000313" key="1">
    <source>
        <dbReference type="EMBL" id="CAG5002725.1"/>
    </source>
</evidence>
<name>A0A916JF59_9BACT</name>
<sequence length="233" mass="26067">MYYKAFALYLTIIRQKAYIMKIYSAVINADIVNSTYFSPEITSKWLEGLITLLKANQDLKWALPPEIYRGDSFQGVLENAGQALKAAILARAYLRSKKYNQTETDIRVAIGIGGIEKLTDRPGTSDGEAFRLSGYLADRIKQQKAKIGIALPSPSQPLSAVMDVLETLVENWTAPQSEVITGLLNNETVSLIAERLKISQSAVSQRINASKWWAADHLIQTFPDHIHLYTHQL</sequence>
<keyword evidence="2" id="KW-1185">Reference proteome</keyword>
<evidence type="ECO:0000313" key="2">
    <source>
        <dbReference type="Proteomes" id="UP000680038"/>
    </source>
</evidence>
<protein>
    <recommendedName>
        <fullName evidence="3">SatD family (SatD)</fullName>
    </recommendedName>
</protein>
<evidence type="ECO:0008006" key="3">
    <source>
        <dbReference type="Google" id="ProtNLM"/>
    </source>
</evidence>
<comment type="caution">
    <text evidence="1">The sequence shown here is derived from an EMBL/GenBank/DDBJ whole genome shotgun (WGS) entry which is preliminary data.</text>
</comment>